<dbReference type="SMART" id="SM00668">
    <property type="entry name" value="CTLH"/>
    <property type="match status" value="1"/>
</dbReference>
<name>A0A162IA26_9HYPO</name>
<dbReference type="InterPro" id="IPR043136">
    <property type="entry name" value="B30.2/SPRY_sf"/>
</dbReference>
<evidence type="ECO:0000256" key="1">
    <source>
        <dbReference type="ARBA" id="ARBA00002343"/>
    </source>
</evidence>
<evidence type="ECO:0000259" key="3">
    <source>
        <dbReference type="PROSITE" id="PS50188"/>
    </source>
</evidence>
<dbReference type="AlphaFoldDB" id="A0A162IA26"/>
<organism evidence="5 6">
    <name type="scientific">Niveomyces insectorum RCEF 264</name>
    <dbReference type="NCBI Taxonomy" id="1081102"/>
    <lineage>
        <taxon>Eukaryota</taxon>
        <taxon>Fungi</taxon>
        <taxon>Dikarya</taxon>
        <taxon>Ascomycota</taxon>
        <taxon>Pezizomycotina</taxon>
        <taxon>Sordariomycetes</taxon>
        <taxon>Hypocreomycetidae</taxon>
        <taxon>Hypocreales</taxon>
        <taxon>Cordycipitaceae</taxon>
        <taxon>Niveomyces</taxon>
    </lineage>
</organism>
<gene>
    <name evidence="5" type="ORF">SPI_08874</name>
</gene>
<dbReference type="CDD" id="cd12909">
    <property type="entry name" value="SPRY_RanBP9_10"/>
    <property type="match status" value="1"/>
</dbReference>
<dbReference type="PANTHER" id="PTHR12864">
    <property type="entry name" value="RAN BINDING PROTEIN 9-RELATED"/>
    <property type="match status" value="1"/>
</dbReference>
<dbReference type="Proteomes" id="UP000076874">
    <property type="component" value="Unassembled WGS sequence"/>
</dbReference>
<proteinExistence type="predicted"/>
<dbReference type="InterPro" id="IPR001870">
    <property type="entry name" value="B30.2/SPRY"/>
</dbReference>
<feature type="domain" description="CTLH" evidence="4">
    <location>
        <begin position="593"/>
        <end position="650"/>
    </location>
</feature>
<feature type="domain" description="B30.2/SPRY" evidence="3">
    <location>
        <begin position="313"/>
        <end position="507"/>
    </location>
</feature>
<evidence type="ECO:0000313" key="5">
    <source>
        <dbReference type="EMBL" id="OAA54255.1"/>
    </source>
</evidence>
<dbReference type="InterPro" id="IPR024964">
    <property type="entry name" value="CTLH/CRA"/>
</dbReference>
<dbReference type="PROSITE" id="PS50897">
    <property type="entry name" value="CTLH"/>
    <property type="match status" value="1"/>
</dbReference>
<dbReference type="InterPro" id="IPR035782">
    <property type="entry name" value="SPRY_RanBP9/10"/>
</dbReference>
<evidence type="ECO:0000256" key="2">
    <source>
        <dbReference type="SAM" id="MobiDB-lite"/>
    </source>
</evidence>
<dbReference type="InterPro" id="IPR006594">
    <property type="entry name" value="LisH"/>
</dbReference>
<dbReference type="SMART" id="SM00449">
    <property type="entry name" value="SPRY"/>
    <property type="match status" value="1"/>
</dbReference>
<dbReference type="PROSITE" id="PS50896">
    <property type="entry name" value="LISH"/>
    <property type="match status" value="1"/>
</dbReference>
<dbReference type="InterPro" id="IPR003877">
    <property type="entry name" value="SPRY_dom"/>
</dbReference>
<dbReference type="InterPro" id="IPR050618">
    <property type="entry name" value="Ubq-SigPath_Reg"/>
</dbReference>
<dbReference type="Pfam" id="PF10607">
    <property type="entry name" value="CTLH"/>
    <property type="match status" value="1"/>
</dbReference>
<dbReference type="OrthoDB" id="25503at2759"/>
<dbReference type="Pfam" id="PF08513">
    <property type="entry name" value="LisH"/>
    <property type="match status" value="1"/>
</dbReference>
<evidence type="ECO:0000259" key="4">
    <source>
        <dbReference type="PROSITE" id="PS50897"/>
    </source>
</evidence>
<dbReference type="InterPro" id="IPR013320">
    <property type="entry name" value="ConA-like_dom_sf"/>
</dbReference>
<protein>
    <submittedName>
        <fullName evidence="5">Ran-binding protein</fullName>
    </submittedName>
</protein>
<feature type="region of interest" description="Disordered" evidence="2">
    <location>
        <begin position="56"/>
        <end position="81"/>
    </location>
</feature>
<comment type="function">
    <text evidence="1">Involved in the proteasome-dependent degradation of fructose-1,6-bisphosphatase.</text>
</comment>
<feature type="region of interest" description="Disordered" evidence="2">
    <location>
        <begin position="675"/>
        <end position="695"/>
    </location>
</feature>
<accession>A0A162IA26</accession>
<dbReference type="Gene3D" id="2.60.120.920">
    <property type="match status" value="1"/>
</dbReference>
<evidence type="ECO:0000313" key="6">
    <source>
        <dbReference type="Proteomes" id="UP000076874"/>
    </source>
</evidence>
<dbReference type="EMBL" id="AZHD01000024">
    <property type="protein sequence ID" value="OAA54255.1"/>
    <property type="molecule type" value="Genomic_DNA"/>
</dbReference>
<comment type="caution">
    <text evidence="5">The sequence shown here is derived from an EMBL/GenBank/DDBJ whole genome shotgun (WGS) entry which is preliminary data.</text>
</comment>
<dbReference type="SUPFAM" id="SSF49899">
    <property type="entry name" value="Concanavalin A-like lectins/glucanases"/>
    <property type="match status" value="1"/>
</dbReference>
<sequence length="834" mass="88731">MSNPYQIPPSAYQDDPSPNLSTGLQGFSLRRSSYASVASGGGSLGRSGATFAQLLNPTSTADGSDSNGIGHNGGGSSSNNNINSINYNNNMNNGTGSNGYAHVRTAYGGSSSAATATNTADAEALRNGIDTADGALLRWLGSRNPQLPAFSRAFEPFLRGPAYDGYGPIPSNNGFFTPSYLRESVYVKQLEDQYRAKTLALRDSEPQQQQQHQQQQHHHLLHNQSPTSTITSTAAATAAAAAAAGGMLGVGGVGVGGSGVGGSNLSISALTGRGSSHSLHNGGGGGGGGILSAGGAGGKIGPGSYRGIAYDVVEKVGGYRVLDDEEAIAPLPSRWDKRDKPSALDVLGDGLEVKYTAPKSTSERDSEAISIRADHYMPPQCGIYYFEVTILSKKREESTIGIGFSDASASLSRPPGWESHSWGYHSDDGNTFNGSSNGRTYGPLFGSGDIVGCGVNFRTGTVFYTKNGDDLGIAFNNIRGEDLKLFPTVGLKRTGEHVRVNFGQVGFAFAIDDLMEKERMAINKQIAETSTDSLAPPLGETELVQQLVLQFLQHDGYVETARAFAEEIQAQKEALNLDPNEEIKSISITDDEDARNRQRIRKAVLEGDLDRALKLTNAYYPHVLKDNEDVYFRLRCRKFVEMIRKEAELNLVGGGGDGMGIGLSGVGVGVGAGETNKKSNGNGRPLGRVQQQQPQDMDMDDIDMVEDGTDGRFESQSVVDEAIAFGQALQSEFASDPRPEIRSALKEIFSLLAYANPLKEKEVAHLMDQRGRVAVAEELNSAILLSLGKSSRAALETVYAQTTVLLDDLRQDGGPGSFVTIQGLVDQIPKPSSY</sequence>
<keyword evidence="6" id="KW-1185">Reference proteome</keyword>
<dbReference type="SMART" id="SM00667">
    <property type="entry name" value="LisH"/>
    <property type="match status" value="1"/>
</dbReference>
<dbReference type="SMART" id="SM00757">
    <property type="entry name" value="CRA"/>
    <property type="match status" value="1"/>
</dbReference>
<dbReference type="InterPro" id="IPR006595">
    <property type="entry name" value="CTLH_C"/>
</dbReference>
<reference evidence="5 6" key="1">
    <citation type="journal article" date="2016" name="Genome Biol. Evol.">
        <title>Divergent and convergent evolution of fungal pathogenicity.</title>
        <authorList>
            <person name="Shang Y."/>
            <person name="Xiao G."/>
            <person name="Zheng P."/>
            <person name="Cen K."/>
            <person name="Zhan S."/>
            <person name="Wang C."/>
        </authorList>
    </citation>
    <scope>NUCLEOTIDE SEQUENCE [LARGE SCALE GENOMIC DNA]</scope>
    <source>
        <strain evidence="5 6">RCEF 264</strain>
    </source>
</reference>
<dbReference type="STRING" id="1081102.A0A162IA26"/>
<feature type="region of interest" description="Disordered" evidence="2">
    <location>
        <begin position="1"/>
        <end position="23"/>
    </location>
</feature>
<dbReference type="InterPro" id="IPR013144">
    <property type="entry name" value="CRA_dom"/>
</dbReference>
<dbReference type="Pfam" id="PF00622">
    <property type="entry name" value="SPRY"/>
    <property type="match status" value="1"/>
</dbReference>
<dbReference type="PROSITE" id="PS50188">
    <property type="entry name" value="B302_SPRY"/>
    <property type="match status" value="1"/>
</dbReference>